<keyword evidence="6" id="KW-1185">Reference proteome</keyword>
<reference evidence="5" key="1">
    <citation type="submission" date="2023-07" db="EMBL/GenBank/DDBJ databases">
        <authorList>
            <person name="Kim M.K."/>
        </authorList>
    </citation>
    <scope>NUCLEOTIDE SEQUENCE</scope>
    <source>
        <strain evidence="5">ASUV-10-1</strain>
    </source>
</reference>
<dbReference type="SUPFAM" id="SSF110849">
    <property type="entry name" value="ParB/Sulfiredoxin"/>
    <property type="match status" value="1"/>
</dbReference>
<comment type="similarity">
    <text evidence="1">Belongs to the ParB family.</text>
</comment>
<dbReference type="InterPro" id="IPR003115">
    <property type="entry name" value="ParB_N"/>
</dbReference>
<sequence length="328" mass="36493">MPVDKNEEKLQAALAAAAAVKRKSGLGRGLNALIEGSYEKKGDRVVNTGGSLVPHPVNSVGLIPVDQIEANPYQPRTHFDQEALAELADSIKIQGIIQPVTVRQMGPQAYQLISGERRLQASKLAGLENIPAYIRKADDQQMLEMALIENIQRENLNAIEIALSYQRLLSECNLRQEDLGERVGKNRSTVTNYLRLLKLPPDIQIGLRDTEISMGHARALITIEDPKQQVELFRRIIAEDMSVRRVEDIVRNGYGRTTTENGATNTTRELTPPVVPVAEIRRTERSLAEWFGSKVQVRPGPKGNGEIKISFDSVEDMQRILHILQPSA</sequence>
<dbReference type="InterPro" id="IPR057240">
    <property type="entry name" value="ParB_dimer_C"/>
</dbReference>
<accession>A0ABT9BH05</accession>
<dbReference type="NCBIfam" id="TIGR00180">
    <property type="entry name" value="parB_part"/>
    <property type="match status" value="1"/>
</dbReference>
<organism evidence="5 6">
    <name type="scientific">Hymenobacter aranciens</name>
    <dbReference type="NCBI Taxonomy" id="3063996"/>
    <lineage>
        <taxon>Bacteria</taxon>
        <taxon>Pseudomonadati</taxon>
        <taxon>Bacteroidota</taxon>
        <taxon>Cytophagia</taxon>
        <taxon>Cytophagales</taxon>
        <taxon>Hymenobacteraceae</taxon>
        <taxon>Hymenobacter</taxon>
    </lineage>
</organism>
<dbReference type="PANTHER" id="PTHR33375">
    <property type="entry name" value="CHROMOSOME-PARTITIONING PROTEIN PARB-RELATED"/>
    <property type="match status" value="1"/>
</dbReference>
<dbReference type="Pfam" id="PF02195">
    <property type="entry name" value="ParB_N"/>
    <property type="match status" value="1"/>
</dbReference>
<dbReference type="CDD" id="cd16393">
    <property type="entry name" value="SPO0J_N"/>
    <property type="match status" value="1"/>
</dbReference>
<dbReference type="SUPFAM" id="SSF109709">
    <property type="entry name" value="KorB DNA-binding domain-like"/>
    <property type="match status" value="1"/>
</dbReference>
<dbReference type="InterPro" id="IPR050336">
    <property type="entry name" value="Chromosome_partition/occlusion"/>
</dbReference>
<proteinExistence type="inferred from homology"/>
<dbReference type="InterPro" id="IPR036086">
    <property type="entry name" value="ParB/Sulfiredoxin_sf"/>
</dbReference>
<feature type="domain" description="ParB-like N-terminal" evidence="4">
    <location>
        <begin position="61"/>
        <end position="151"/>
    </location>
</feature>
<name>A0ABT9BH05_9BACT</name>
<dbReference type="Gene3D" id="3.90.1530.30">
    <property type="match status" value="1"/>
</dbReference>
<dbReference type="Gene3D" id="1.10.10.2830">
    <property type="match status" value="1"/>
</dbReference>
<keyword evidence="2" id="KW-0159">Chromosome partition</keyword>
<dbReference type="Proteomes" id="UP001176429">
    <property type="component" value="Unassembled WGS sequence"/>
</dbReference>
<comment type="caution">
    <text evidence="5">The sequence shown here is derived from an EMBL/GenBank/DDBJ whole genome shotgun (WGS) entry which is preliminary data.</text>
</comment>
<protein>
    <submittedName>
        <fullName evidence="5">ParB/RepB/Spo0J family partition protein</fullName>
    </submittedName>
</protein>
<evidence type="ECO:0000256" key="3">
    <source>
        <dbReference type="ARBA" id="ARBA00023125"/>
    </source>
</evidence>
<dbReference type="Pfam" id="PF17762">
    <property type="entry name" value="HTH_ParB"/>
    <property type="match status" value="1"/>
</dbReference>
<dbReference type="InterPro" id="IPR041468">
    <property type="entry name" value="HTH_ParB/Spo0J"/>
</dbReference>
<dbReference type="SMART" id="SM00470">
    <property type="entry name" value="ParB"/>
    <property type="match status" value="1"/>
</dbReference>
<dbReference type="RefSeq" id="WP_305008377.1">
    <property type="nucleotide sequence ID" value="NZ_JAUQSY010000015.1"/>
</dbReference>
<evidence type="ECO:0000313" key="6">
    <source>
        <dbReference type="Proteomes" id="UP001176429"/>
    </source>
</evidence>
<dbReference type="Pfam" id="PF23552">
    <property type="entry name" value="ParB_C"/>
    <property type="match status" value="1"/>
</dbReference>
<evidence type="ECO:0000256" key="2">
    <source>
        <dbReference type="ARBA" id="ARBA00022829"/>
    </source>
</evidence>
<evidence type="ECO:0000313" key="5">
    <source>
        <dbReference type="EMBL" id="MDO7876984.1"/>
    </source>
</evidence>
<dbReference type="EMBL" id="JAUQSY010000015">
    <property type="protein sequence ID" value="MDO7876984.1"/>
    <property type="molecule type" value="Genomic_DNA"/>
</dbReference>
<evidence type="ECO:0000259" key="4">
    <source>
        <dbReference type="SMART" id="SM00470"/>
    </source>
</evidence>
<evidence type="ECO:0000256" key="1">
    <source>
        <dbReference type="ARBA" id="ARBA00006295"/>
    </source>
</evidence>
<dbReference type="PANTHER" id="PTHR33375:SF1">
    <property type="entry name" value="CHROMOSOME-PARTITIONING PROTEIN PARB-RELATED"/>
    <property type="match status" value="1"/>
</dbReference>
<gene>
    <name evidence="5" type="ORF">Q5H93_19720</name>
</gene>
<keyword evidence="3" id="KW-0238">DNA-binding</keyword>
<dbReference type="InterPro" id="IPR004437">
    <property type="entry name" value="ParB/RepB/Spo0J"/>
</dbReference>